<evidence type="ECO:0000256" key="7">
    <source>
        <dbReference type="ARBA" id="ARBA00022842"/>
    </source>
</evidence>
<feature type="binding site" description="in other chain" evidence="9">
    <location>
        <position position="27"/>
    </location>
    <ligand>
        <name>ATP</name>
        <dbReference type="ChEBI" id="CHEBI:30616"/>
        <note>ligand shared between dimeric partners</note>
    </ligand>
</feature>
<dbReference type="NCBIfam" id="NF002098">
    <property type="entry name" value="PRK00943.1"/>
    <property type="match status" value="1"/>
</dbReference>
<proteinExistence type="inferred from homology"/>
<evidence type="ECO:0000256" key="6">
    <source>
        <dbReference type="ARBA" id="ARBA00022840"/>
    </source>
</evidence>
<dbReference type="PIRSF" id="PIRSF036407">
    <property type="entry name" value="Selenphspht_syn"/>
    <property type="match status" value="1"/>
</dbReference>
<feature type="binding site" evidence="9">
    <location>
        <position position="236"/>
    </location>
    <ligand>
        <name>Mg(2+)</name>
        <dbReference type="ChEBI" id="CHEBI:18420"/>
    </ligand>
</feature>
<dbReference type="EC" id="2.7.9.3" evidence="9"/>
<keyword evidence="13" id="KW-1185">Reference proteome</keyword>
<organism evidence="12 13">
    <name type="scientific">Streptomyces flavalbus</name>
    <dbReference type="NCBI Taxonomy" id="2665155"/>
    <lineage>
        <taxon>Bacteria</taxon>
        <taxon>Bacillati</taxon>
        <taxon>Actinomycetota</taxon>
        <taxon>Actinomycetes</taxon>
        <taxon>Kitasatosporales</taxon>
        <taxon>Streptomycetaceae</taxon>
        <taxon>Streptomyces</taxon>
    </lineage>
</organism>
<dbReference type="HAMAP" id="MF_00625">
    <property type="entry name" value="SelD"/>
    <property type="match status" value="1"/>
</dbReference>
<dbReference type="Proteomes" id="UP001597023">
    <property type="component" value="Unassembled WGS sequence"/>
</dbReference>
<feature type="binding site" evidence="9">
    <location>
        <position position="100"/>
    </location>
    <ligand>
        <name>Mg(2+)</name>
        <dbReference type="ChEBI" id="CHEBI:18420"/>
    </ligand>
</feature>
<comment type="cofactor">
    <cofactor evidence="9">
        <name>Mg(2+)</name>
        <dbReference type="ChEBI" id="CHEBI:18420"/>
    </cofactor>
    <text evidence="9">Binds 1 Mg(2+) ion per monomer.</text>
</comment>
<dbReference type="EMBL" id="JBHTEB010000001">
    <property type="protein sequence ID" value="MFD0315078.1"/>
    <property type="molecule type" value="Genomic_DNA"/>
</dbReference>
<dbReference type="PANTHER" id="PTHR10256">
    <property type="entry name" value="SELENIDE, WATER DIKINASE"/>
    <property type="match status" value="1"/>
</dbReference>
<evidence type="ECO:0000259" key="10">
    <source>
        <dbReference type="Pfam" id="PF00586"/>
    </source>
</evidence>
<dbReference type="InterPro" id="IPR016188">
    <property type="entry name" value="PurM-like_N"/>
</dbReference>
<dbReference type="Gene3D" id="3.30.1330.10">
    <property type="entry name" value="PurM-like, N-terminal domain"/>
    <property type="match status" value="1"/>
</dbReference>
<dbReference type="SUPFAM" id="SSF56042">
    <property type="entry name" value="PurM C-terminal domain-like"/>
    <property type="match status" value="1"/>
</dbReference>
<feature type="domain" description="PurM-like C-terminal" evidence="11">
    <location>
        <begin position="179"/>
        <end position="354"/>
    </location>
</feature>
<feature type="binding site" description="in other chain" evidence="9">
    <location>
        <position position="77"/>
    </location>
    <ligand>
        <name>ATP</name>
        <dbReference type="ChEBI" id="CHEBI:30616"/>
        <note>ligand shared between dimeric partners</note>
    </ligand>
</feature>
<dbReference type="Pfam" id="PF00586">
    <property type="entry name" value="AIRS"/>
    <property type="match status" value="1"/>
</dbReference>
<feature type="active site" evidence="9">
    <location>
        <position position="24"/>
    </location>
</feature>
<feature type="binding site" evidence="9">
    <location>
        <begin position="148"/>
        <end position="150"/>
    </location>
    <ligand>
        <name>ATP</name>
        <dbReference type="ChEBI" id="CHEBI:30616"/>
        <note>ligand shared between dimeric partners</note>
    </ligand>
</feature>
<evidence type="ECO:0000313" key="12">
    <source>
        <dbReference type="EMBL" id="MFD0315078.1"/>
    </source>
</evidence>
<dbReference type="PANTHER" id="PTHR10256:SF0">
    <property type="entry name" value="INACTIVE SELENIDE, WATER DIKINASE-LIKE PROTEIN-RELATED"/>
    <property type="match status" value="1"/>
</dbReference>
<dbReference type="SUPFAM" id="SSF55326">
    <property type="entry name" value="PurM N-terminal domain-like"/>
    <property type="match status" value="1"/>
</dbReference>
<evidence type="ECO:0000256" key="1">
    <source>
        <dbReference type="ARBA" id="ARBA00008026"/>
    </source>
</evidence>
<feature type="binding site" description="in other chain" evidence="9">
    <location>
        <position position="100"/>
    </location>
    <ligand>
        <name>ATP</name>
        <dbReference type="ChEBI" id="CHEBI:30616"/>
        <note>ligand shared between dimeric partners</note>
    </ligand>
</feature>
<accession>A0ABW2WAF9</accession>
<evidence type="ECO:0000256" key="4">
    <source>
        <dbReference type="ARBA" id="ARBA00022741"/>
    </source>
</evidence>
<keyword evidence="5 9" id="KW-0418">Kinase</keyword>
<comment type="subunit">
    <text evidence="9">Homodimer.</text>
</comment>
<reference evidence="13" key="1">
    <citation type="journal article" date="2019" name="Int. J. Syst. Evol. Microbiol.">
        <title>The Global Catalogue of Microorganisms (GCM) 10K type strain sequencing project: providing services to taxonomists for standard genome sequencing and annotation.</title>
        <authorList>
            <consortium name="The Broad Institute Genomics Platform"/>
            <consortium name="The Broad Institute Genome Sequencing Center for Infectious Disease"/>
            <person name="Wu L."/>
            <person name="Ma J."/>
        </authorList>
    </citation>
    <scope>NUCLEOTIDE SEQUENCE [LARGE SCALE GENOMIC DNA]</scope>
    <source>
        <strain evidence="13">CGMCC 4.7400</strain>
    </source>
</reference>
<dbReference type="NCBIfam" id="TIGR00476">
    <property type="entry name" value="selD"/>
    <property type="match status" value="1"/>
</dbReference>
<feature type="binding site" description="in other chain" evidence="9">
    <location>
        <begin position="57"/>
        <end position="59"/>
    </location>
    <ligand>
        <name>ATP</name>
        <dbReference type="ChEBI" id="CHEBI:30616"/>
        <note>ligand shared between dimeric partners</note>
    </ligand>
</feature>
<dbReference type="InterPro" id="IPR004536">
    <property type="entry name" value="SPS/SelD"/>
</dbReference>
<feature type="site" description="Important for catalytic activity" evidence="9">
    <location>
        <position position="27"/>
    </location>
</feature>
<dbReference type="InterPro" id="IPR010918">
    <property type="entry name" value="PurM-like_C_dom"/>
</dbReference>
<dbReference type="InterPro" id="IPR036676">
    <property type="entry name" value="PurM-like_C_sf"/>
</dbReference>
<dbReference type="Gene3D" id="3.90.650.10">
    <property type="entry name" value="PurM-like C-terminal domain"/>
    <property type="match status" value="1"/>
</dbReference>
<dbReference type="InterPro" id="IPR036921">
    <property type="entry name" value="PurM-like_N_sf"/>
</dbReference>
<comment type="catalytic activity">
    <reaction evidence="9">
        <text>hydrogenselenide + ATP + H2O = selenophosphate + AMP + phosphate + 2 H(+)</text>
        <dbReference type="Rhea" id="RHEA:18737"/>
        <dbReference type="ChEBI" id="CHEBI:15377"/>
        <dbReference type="ChEBI" id="CHEBI:15378"/>
        <dbReference type="ChEBI" id="CHEBI:16144"/>
        <dbReference type="ChEBI" id="CHEBI:29317"/>
        <dbReference type="ChEBI" id="CHEBI:30616"/>
        <dbReference type="ChEBI" id="CHEBI:43474"/>
        <dbReference type="ChEBI" id="CHEBI:456215"/>
        <dbReference type="EC" id="2.7.9.3"/>
    </reaction>
</comment>
<dbReference type="GO" id="GO:0004756">
    <property type="term" value="F:selenide, water dikinase activity"/>
    <property type="evidence" value="ECO:0007669"/>
    <property type="project" value="UniProtKB-EC"/>
</dbReference>
<keyword evidence="7 9" id="KW-0460">Magnesium</keyword>
<sequence>MPSAPSHAPGEYPRLTSLSPGGGCACKLPMGKLEEVLAPLATGFHGASGDLLVGALEGDDAAVFRLDGERAVVLTTDFFTPIVDDPGDWGRIAAANALSDVYAMGGTPLIAVNLAAWPGAELPLEMLGEVLRGGAEVAASVNCAVVGGHTVDDPVPKYGMAVVGLAHPDRLFTLDAVAEGDRLVLTKALGTGVVSTALKRGAADDATVRVAVESMTRLNDGARTAAQAAGVRAATDVTGFGLLGHLHRMLRAAGLAATVDAASVPLLPGVTDLVAHGYVSGGTRANMSRLRDVVGAVSVEESVPASLATVLFDAQTSGGLLLAVPGDDTELIDTLRQEGLPAASIGRVTAGAPGAINVRHAPA</sequence>
<dbReference type="CDD" id="cd02195">
    <property type="entry name" value="SelD"/>
    <property type="match status" value="1"/>
</dbReference>
<evidence type="ECO:0000256" key="3">
    <source>
        <dbReference type="ARBA" id="ARBA00022723"/>
    </source>
</evidence>
<evidence type="ECO:0000259" key="11">
    <source>
        <dbReference type="Pfam" id="PF02769"/>
    </source>
</evidence>
<keyword evidence="8 9" id="KW-0711">Selenium</keyword>
<evidence type="ECO:0000256" key="2">
    <source>
        <dbReference type="ARBA" id="ARBA00022679"/>
    </source>
</evidence>
<comment type="caution">
    <text evidence="12">The sequence shown here is derived from an EMBL/GenBank/DDBJ whole genome shotgun (WGS) entry which is preliminary data.</text>
</comment>
<keyword evidence="4 9" id="KW-0547">Nucleotide-binding</keyword>
<evidence type="ECO:0000256" key="9">
    <source>
        <dbReference type="HAMAP-Rule" id="MF_00625"/>
    </source>
</evidence>
<comment type="function">
    <text evidence="9">Synthesizes selenophosphate from selenide and ATP.</text>
</comment>
<dbReference type="InterPro" id="IPR023061">
    <property type="entry name" value="SelD_I"/>
</dbReference>
<dbReference type="RefSeq" id="WP_381607760.1">
    <property type="nucleotide sequence ID" value="NZ_JBHTEB010000001.1"/>
</dbReference>
<comment type="similarity">
    <text evidence="1 9">Belongs to the selenophosphate synthase 1 family. Class I subfamily.</text>
</comment>
<name>A0ABW2WAF9_9ACTN</name>
<feature type="binding site" evidence="9">
    <location>
        <position position="60"/>
    </location>
    <ligand>
        <name>Mg(2+)</name>
        <dbReference type="ChEBI" id="CHEBI:18420"/>
    </ligand>
</feature>
<protein>
    <recommendedName>
        <fullName evidence="9">Selenide, water dikinase</fullName>
        <ecNumber evidence="9">2.7.9.3</ecNumber>
    </recommendedName>
    <alternativeName>
        <fullName evidence="9">Selenium donor protein</fullName>
    </alternativeName>
    <alternativeName>
        <fullName evidence="9">Selenophosphate synthase</fullName>
    </alternativeName>
</protein>
<evidence type="ECO:0000313" key="13">
    <source>
        <dbReference type="Proteomes" id="UP001597023"/>
    </source>
</evidence>
<evidence type="ECO:0000256" key="5">
    <source>
        <dbReference type="ARBA" id="ARBA00022777"/>
    </source>
</evidence>
<keyword evidence="6 9" id="KW-0067">ATP-binding</keyword>
<keyword evidence="2 9" id="KW-0808">Transferase</keyword>
<gene>
    <name evidence="9 12" type="primary">selD</name>
    <name evidence="12" type="ORF">ACFQZ6_12730</name>
</gene>
<evidence type="ECO:0000256" key="8">
    <source>
        <dbReference type="ARBA" id="ARBA00023266"/>
    </source>
</evidence>
<dbReference type="Pfam" id="PF02769">
    <property type="entry name" value="AIRS_C"/>
    <property type="match status" value="1"/>
</dbReference>
<keyword evidence="3 9" id="KW-0479">Metal-binding</keyword>
<feature type="domain" description="PurM-like N-terminal" evidence="10">
    <location>
        <begin position="58"/>
        <end position="165"/>
    </location>
</feature>